<dbReference type="AlphaFoldDB" id="A0A964BR02"/>
<dbReference type="EMBL" id="JADWDC010000034">
    <property type="protein sequence ID" value="MCC0178053.1"/>
    <property type="molecule type" value="Genomic_DNA"/>
</dbReference>
<name>A0A964BR02_9CYAN</name>
<proteinExistence type="predicted"/>
<evidence type="ECO:0000313" key="2">
    <source>
        <dbReference type="Proteomes" id="UP000729733"/>
    </source>
</evidence>
<accession>A0A964BR02</accession>
<dbReference type="SUPFAM" id="SSF47413">
    <property type="entry name" value="lambda repressor-like DNA-binding domains"/>
    <property type="match status" value="1"/>
</dbReference>
<comment type="caution">
    <text evidence="1">The sequence shown here is derived from an EMBL/GenBank/DDBJ whole genome shotgun (WGS) entry which is preliminary data.</text>
</comment>
<dbReference type="Proteomes" id="UP000729733">
    <property type="component" value="Unassembled WGS sequence"/>
</dbReference>
<dbReference type="GO" id="GO:0003677">
    <property type="term" value="F:DNA binding"/>
    <property type="evidence" value="ECO:0007669"/>
    <property type="project" value="InterPro"/>
</dbReference>
<protein>
    <submittedName>
        <fullName evidence="1">Uncharacterized protein</fullName>
    </submittedName>
</protein>
<dbReference type="Gene3D" id="1.10.260.40">
    <property type="entry name" value="lambda repressor-like DNA-binding domains"/>
    <property type="match status" value="1"/>
</dbReference>
<evidence type="ECO:0000313" key="1">
    <source>
        <dbReference type="EMBL" id="MCC0178053.1"/>
    </source>
</evidence>
<sequence>MTDFQGFQILSIRGEEESMEFIRKIRKDNGMTYHDMKRRMGIKNVNSYVQFEKSKLALNADKMIRLWRFSGLSAKAFMTLIEEEVKSKEKLNRRAK</sequence>
<dbReference type="RefSeq" id="WP_229641119.1">
    <property type="nucleotide sequence ID" value="NZ_JADWDC010000034.1"/>
</dbReference>
<reference evidence="1" key="1">
    <citation type="journal article" date="2021" name="Antonie Van Leeuwenhoek">
        <title>Draft genome and description of Waterburya agarophytonicola gen. nov. sp. nov. (Pleurocapsales, Cyanobacteria): a seaweed symbiont.</title>
        <authorList>
            <person name="Bonthond G."/>
            <person name="Shalygin S."/>
            <person name="Bayer T."/>
            <person name="Weinberger F."/>
        </authorList>
    </citation>
    <scope>NUCLEOTIDE SEQUENCE</scope>
    <source>
        <strain evidence="1">KI4</strain>
    </source>
</reference>
<keyword evidence="2" id="KW-1185">Reference proteome</keyword>
<gene>
    <name evidence="1" type="ORF">I4641_13795</name>
</gene>
<dbReference type="InterPro" id="IPR010982">
    <property type="entry name" value="Lambda_DNA-bd_dom_sf"/>
</dbReference>
<organism evidence="1 2">
    <name type="scientific">Waterburya agarophytonicola KI4</name>
    <dbReference type="NCBI Taxonomy" id="2874699"/>
    <lineage>
        <taxon>Bacteria</taxon>
        <taxon>Bacillati</taxon>
        <taxon>Cyanobacteriota</taxon>
        <taxon>Cyanophyceae</taxon>
        <taxon>Pleurocapsales</taxon>
        <taxon>Hyellaceae</taxon>
        <taxon>Waterburya</taxon>
        <taxon>Waterburya agarophytonicola</taxon>
    </lineage>
</organism>